<feature type="coiled-coil region" evidence="2">
    <location>
        <begin position="207"/>
        <end position="241"/>
    </location>
</feature>
<reference evidence="4" key="1">
    <citation type="submission" date="2023-02" db="EMBL/GenBank/DDBJ databases">
        <title>Genome of toxic invasive species Heracleum sosnowskyi carries increased number of genes despite the absence of recent whole-genome duplications.</title>
        <authorList>
            <person name="Schelkunov M."/>
            <person name="Shtratnikova V."/>
            <person name="Makarenko M."/>
            <person name="Klepikova A."/>
            <person name="Omelchenko D."/>
            <person name="Novikova G."/>
            <person name="Obukhova E."/>
            <person name="Bogdanov V."/>
            <person name="Penin A."/>
            <person name="Logacheva M."/>
        </authorList>
    </citation>
    <scope>NUCLEOTIDE SEQUENCE</scope>
    <source>
        <strain evidence="4">Hsosn_3</strain>
        <tissue evidence="4">Leaf</tissue>
    </source>
</reference>
<gene>
    <name evidence="4" type="ORF">POM88_045204</name>
</gene>
<dbReference type="GO" id="GO:0005516">
    <property type="term" value="F:calmodulin binding"/>
    <property type="evidence" value="ECO:0007669"/>
    <property type="project" value="UniProtKB-KW"/>
</dbReference>
<reference evidence="4" key="2">
    <citation type="submission" date="2023-05" db="EMBL/GenBank/DDBJ databases">
        <authorList>
            <person name="Schelkunov M.I."/>
        </authorList>
    </citation>
    <scope>NUCLEOTIDE SEQUENCE</scope>
    <source>
        <strain evidence="4">Hsosn_3</strain>
        <tissue evidence="4">Leaf</tissue>
    </source>
</reference>
<dbReference type="Pfam" id="PF00612">
    <property type="entry name" value="IQ"/>
    <property type="match status" value="3"/>
</dbReference>
<evidence type="ECO:0000256" key="1">
    <source>
        <dbReference type="ARBA" id="ARBA00022860"/>
    </source>
</evidence>
<evidence type="ECO:0000313" key="5">
    <source>
        <dbReference type="Proteomes" id="UP001237642"/>
    </source>
</evidence>
<keyword evidence="5" id="KW-1185">Reference proteome</keyword>
<dbReference type="PROSITE" id="PS50096">
    <property type="entry name" value="IQ"/>
    <property type="match status" value="3"/>
</dbReference>
<organism evidence="4 5">
    <name type="scientific">Heracleum sosnowskyi</name>
    <dbReference type="NCBI Taxonomy" id="360622"/>
    <lineage>
        <taxon>Eukaryota</taxon>
        <taxon>Viridiplantae</taxon>
        <taxon>Streptophyta</taxon>
        <taxon>Embryophyta</taxon>
        <taxon>Tracheophyta</taxon>
        <taxon>Spermatophyta</taxon>
        <taxon>Magnoliopsida</taxon>
        <taxon>eudicotyledons</taxon>
        <taxon>Gunneridae</taxon>
        <taxon>Pentapetalae</taxon>
        <taxon>asterids</taxon>
        <taxon>campanulids</taxon>
        <taxon>Apiales</taxon>
        <taxon>Apiaceae</taxon>
        <taxon>Apioideae</taxon>
        <taxon>apioid superclade</taxon>
        <taxon>Tordylieae</taxon>
        <taxon>Tordyliinae</taxon>
        <taxon>Heracleum</taxon>
    </lineage>
</organism>
<keyword evidence="2" id="KW-0175">Coiled coil</keyword>
<feature type="compositionally biased region" description="Basic and acidic residues" evidence="3">
    <location>
        <begin position="17"/>
        <end position="27"/>
    </location>
</feature>
<feature type="region of interest" description="Disordered" evidence="3">
    <location>
        <begin position="278"/>
        <end position="309"/>
    </location>
</feature>
<accession>A0AAD8H6Y2</accession>
<proteinExistence type="predicted"/>
<keyword evidence="1" id="KW-0112">Calmodulin-binding</keyword>
<name>A0AAD8H6Y2_9APIA</name>
<dbReference type="AlphaFoldDB" id="A0AAD8H6Y2"/>
<dbReference type="InterPro" id="IPR000048">
    <property type="entry name" value="IQ_motif_EF-hand-BS"/>
</dbReference>
<protein>
    <submittedName>
        <fullName evidence="4">Myosin ATPase</fullName>
    </submittedName>
</protein>
<dbReference type="Proteomes" id="UP001237642">
    <property type="component" value="Unassembled WGS sequence"/>
</dbReference>
<dbReference type="Gene3D" id="1.20.5.190">
    <property type="match status" value="1"/>
</dbReference>
<evidence type="ECO:0000256" key="2">
    <source>
        <dbReference type="SAM" id="Coils"/>
    </source>
</evidence>
<evidence type="ECO:0000313" key="4">
    <source>
        <dbReference type="EMBL" id="KAK1360730.1"/>
    </source>
</evidence>
<sequence length="420" mass="49081">MIAPSSMEEMLECIRLREEDGRPKDLPPKLPSRPTSKARRPLSKRRLPNNLNDSSTSFSCVIKDSRGFDAKKIGDSEEARKQVLRGTLEVQKCFRSYQARRYFHELKRGVISLQSFVRAENARRKYDNLINQREQDVRKTLNEQERIVQQLQAAIRGWLARKQVKTLQNLEKLDQYKSGSDHSPNRRIAEVKQEMQQVSEQVLPLAVEELQKRVFMAEINLEKKEQENAALRNQVQQYEARWLENEGKMKSMEDMWQKQTKSLQMSLAAVKRSLADSISIQHRRQDGSPSPQHYDSDDRYSLETQTPRGTPIKFSNSVREFGAGRQFNGNENAVCDLMKELEQRKHTFNDEVKAIIEVKSGHSVYANPDKDLRNLKSKFETWMKDYKARLREAKSKLRKVGLSDAENRHRKWWGGISKRF</sequence>
<comment type="caution">
    <text evidence="4">The sequence shown here is derived from an EMBL/GenBank/DDBJ whole genome shotgun (WGS) entry which is preliminary data.</text>
</comment>
<feature type="region of interest" description="Disordered" evidence="3">
    <location>
        <begin position="17"/>
        <end position="51"/>
    </location>
</feature>
<feature type="coiled-coil region" evidence="2">
    <location>
        <begin position="119"/>
        <end position="161"/>
    </location>
</feature>
<dbReference type="EMBL" id="JAUIZM010000010">
    <property type="protein sequence ID" value="KAK1360730.1"/>
    <property type="molecule type" value="Genomic_DNA"/>
</dbReference>
<feature type="compositionally biased region" description="Basic residues" evidence="3">
    <location>
        <begin position="36"/>
        <end position="47"/>
    </location>
</feature>
<dbReference type="SMART" id="SM00015">
    <property type="entry name" value="IQ"/>
    <property type="match status" value="3"/>
</dbReference>
<evidence type="ECO:0000256" key="3">
    <source>
        <dbReference type="SAM" id="MobiDB-lite"/>
    </source>
</evidence>